<dbReference type="RefSeq" id="WP_224827569.1">
    <property type="nucleotide sequence ID" value="NZ_JAIVEF010000001.1"/>
</dbReference>
<accession>A0ABD5QEX0</accession>
<evidence type="ECO:0000259" key="1">
    <source>
        <dbReference type="PROSITE" id="PS50042"/>
    </source>
</evidence>
<dbReference type="CDD" id="cd02208">
    <property type="entry name" value="cupin_RmlC-like"/>
    <property type="match status" value="1"/>
</dbReference>
<comment type="caution">
    <text evidence="2">The sequence shown here is derived from an EMBL/GenBank/DDBJ whole genome shotgun (WGS) entry which is preliminary data.</text>
</comment>
<dbReference type="AlphaFoldDB" id="A0ABD5QEX0"/>
<dbReference type="InterPro" id="IPR000595">
    <property type="entry name" value="cNMP-bd_dom"/>
</dbReference>
<keyword evidence="3" id="KW-1185">Reference proteome</keyword>
<dbReference type="EMBL" id="JBHSJG010000036">
    <property type="protein sequence ID" value="MFC4988280.1"/>
    <property type="molecule type" value="Genomic_DNA"/>
</dbReference>
<dbReference type="InterPro" id="IPR014710">
    <property type="entry name" value="RmlC-like_jellyroll"/>
</dbReference>
<organism evidence="2 3">
    <name type="scientific">Saliphagus infecundisoli</name>
    <dbReference type="NCBI Taxonomy" id="1849069"/>
    <lineage>
        <taxon>Archaea</taxon>
        <taxon>Methanobacteriati</taxon>
        <taxon>Methanobacteriota</taxon>
        <taxon>Stenosarchaea group</taxon>
        <taxon>Halobacteria</taxon>
        <taxon>Halobacteriales</taxon>
        <taxon>Natrialbaceae</taxon>
        <taxon>Saliphagus</taxon>
    </lineage>
</organism>
<proteinExistence type="predicted"/>
<dbReference type="InterPro" id="IPR011051">
    <property type="entry name" value="RmlC_Cupin_sf"/>
</dbReference>
<dbReference type="Pfam" id="PF07883">
    <property type="entry name" value="Cupin_2"/>
    <property type="match status" value="1"/>
</dbReference>
<dbReference type="InterPro" id="IPR013096">
    <property type="entry name" value="Cupin_2"/>
</dbReference>
<sequence>MDVYSHVSLEDVDARELEDGAPILRSVGIDLQPEEMRPSVWEYDAGEENVFHRQGSQEELYVVLEGSFDVTIERDDEREVLAVEAGDYLVVPPESWRQLSAREPSRVLVVGAPNVADDGIVED</sequence>
<dbReference type="Gene3D" id="2.60.120.10">
    <property type="entry name" value="Jelly Rolls"/>
    <property type="match status" value="1"/>
</dbReference>
<evidence type="ECO:0000313" key="2">
    <source>
        <dbReference type="EMBL" id="MFC4988280.1"/>
    </source>
</evidence>
<gene>
    <name evidence="2" type="ORF">ACFPFO_11025</name>
</gene>
<protein>
    <submittedName>
        <fullName evidence="2">Cupin domain-containing protein</fullName>
    </submittedName>
</protein>
<name>A0ABD5QEX0_9EURY</name>
<reference evidence="2 3" key="1">
    <citation type="journal article" date="2019" name="Int. J. Syst. Evol. Microbiol.">
        <title>The Global Catalogue of Microorganisms (GCM) 10K type strain sequencing project: providing services to taxonomists for standard genome sequencing and annotation.</title>
        <authorList>
            <consortium name="The Broad Institute Genomics Platform"/>
            <consortium name="The Broad Institute Genome Sequencing Center for Infectious Disease"/>
            <person name="Wu L."/>
            <person name="Ma J."/>
        </authorList>
    </citation>
    <scope>NUCLEOTIDE SEQUENCE [LARGE SCALE GENOMIC DNA]</scope>
    <source>
        <strain evidence="2 3">CGMCC 1.15824</strain>
    </source>
</reference>
<dbReference type="Proteomes" id="UP001595925">
    <property type="component" value="Unassembled WGS sequence"/>
</dbReference>
<dbReference type="PROSITE" id="PS50042">
    <property type="entry name" value="CNMP_BINDING_3"/>
    <property type="match status" value="1"/>
</dbReference>
<dbReference type="SUPFAM" id="SSF51182">
    <property type="entry name" value="RmlC-like cupins"/>
    <property type="match status" value="1"/>
</dbReference>
<feature type="domain" description="Cyclic nucleotide-binding" evidence="1">
    <location>
        <begin position="43"/>
        <end position="89"/>
    </location>
</feature>
<evidence type="ECO:0000313" key="3">
    <source>
        <dbReference type="Proteomes" id="UP001595925"/>
    </source>
</evidence>